<dbReference type="RefSeq" id="WP_258365406.1">
    <property type="nucleotide sequence ID" value="NZ_JACHVZ010000003.1"/>
</dbReference>
<evidence type="ECO:0000313" key="2">
    <source>
        <dbReference type="EMBL" id="PYE14887.1"/>
    </source>
</evidence>
<organism evidence="2 3">
    <name type="scientific">Paraburkholderia silvatlantica</name>
    <dbReference type="NCBI Taxonomy" id="321895"/>
    <lineage>
        <taxon>Bacteria</taxon>
        <taxon>Pseudomonadati</taxon>
        <taxon>Pseudomonadota</taxon>
        <taxon>Betaproteobacteria</taxon>
        <taxon>Burkholderiales</taxon>
        <taxon>Burkholderiaceae</taxon>
        <taxon>Paraburkholderia</taxon>
    </lineage>
</organism>
<comment type="caution">
    <text evidence="2">The sequence shown here is derived from an EMBL/GenBank/DDBJ whole genome shotgun (WGS) entry which is preliminary data.</text>
</comment>
<evidence type="ECO:0000313" key="4">
    <source>
        <dbReference type="Proteomes" id="UP000533533"/>
    </source>
</evidence>
<name>A0A2U1AN26_9BURK</name>
<keyword evidence="4" id="KW-1185">Reference proteome</keyword>
<evidence type="ECO:0000313" key="1">
    <source>
        <dbReference type="EMBL" id="MBB2926555.1"/>
    </source>
</evidence>
<protein>
    <submittedName>
        <fullName evidence="2">Uncharacterized protein</fullName>
    </submittedName>
</protein>
<accession>A0A2U1AN26</accession>
<proteinExistence type="predicted"/>
<sequence>MDLFDRLQEHIDTVRLPLFAVTVTAQLVIEKRLARRLSSP</sequence>
<gene>
    <name evidence="2" type="ORF">C7410_13658</name>
    <name evidence="1" type="ORF">FHX59_000964</name>
</gene>
<dbReference type="Proteomes" id="UP000247772">
    <property type="component" value="Unassembled WGS sequence"/>
</dbReference>
<reference evidence="2 3" key="1">
    <citation type="submission" date="2018-06" db="EMBL/GenBank/DDBJ databases">
        <title>Genomic Encyclopedia of Type Strains, Phase IV (KMG-V): Genome sequencing to study the core and pangenomes of soil and plant-associated prokaryotes.</title>
        <authorList>
            <person name="Whitman W."/>
        </authorList>
    </citation>
    <scope>NUCLEOTIDE SEQUENCE [LARGE SCALE GENOMIC DNA]</scope>
    <source>
        <strain evidence="2 3">SRCL-318</strain>
        <strain evidence="1 4">SRMrh-85</strain>
    </source>
</reference>
<dbReference type="EMBL" id="QJSQ01000036">
    <property type="protein sequence ID" value="PYE14887.1"/>
    <property type="molecule type" value="Genomic_DNA"/>
</dbReference>
<dbReference type="Proteomes" id="UP000533533">
    <property type="component" value="Unassembled WGS sequence"/>
</dbReference>
<dbReference type="EMBL" id="JACHVZ010000003">
    <property type="protein sequence ID" value="MBB2926555.1"/>
    <property type="molecule type" value="Genomic_DNA"/>
</dbReference>
<evidence type="ECO:0000313" key="3">
    <source>
        <dbReference type="Proteomes" id="UP000247772"/>
    </source>
</evidence>
<dbReference type="AlphaFoldDB" id="A0A2U1AN26"/>